<evidence type="ECO:0000313" key="10">
    <source>
        <dbReference type="EMBL" id="BCL33053.1"/>
    </source>
</evidence>
<dbReference type="GO" id="GO:0004674">
    <property type="term" value="F:protein serine/threonine kinase activity"/>
    <property type="evidence" value="ECO:0007669"/>
    <property type="project" value="UniProtKB-EC"/>
</dbReference>
<dbReference type="EC" id="2.7.11.1" evidence="2"/>
<evidence type="ECO:0000256" key="7">
    <source>
        <dbReference type="PROSITE-ProRule" id="PRU10141"/>
    </source>
</evidence>
<keyword evidence="5 10" id="KW-0418">Kinase</keyword>
<dbReference type="Gene3D" id="1.10.510.10">
    <property type="entry name" value="Transferase(Phosphotransferase) domain 1"/>
    <property type="match status" value="1"/>
</dbReference>
<feature type="compositionally biased region" description="Basic and acidic residues" evidence="8">
    <location>
        <begin position="264"/>
        <end position="276"/>
    </location>
</feature>
<keyword evidence="11" id="KW-1185">Reference proteome</keyword>
<evidence type="ECO:0000256" key="5">
    <source>
        <dbReference type="ARBA" id="ARBA00022777"/>
    </source>
</evidence>
<comment type="similarity">
    <text evidence="1">Belongs to the protein kinase superfamily. NEK Ser/Thr protein kinase family. NIMA subfamily.</text>
</comment>
<keyword evidence="6 7" id="KW-0067">ATP-binding</keyword>
<dbReference type="PANTHER" id="PTHR43671:SF13">
    <property type="entry name" value="SERINE_THREONINE-PROTEIN KINASE NEK2"/>
    <property type="match status" value="1"/>
</dbReference>
<dbReference type="InterPro" id="IPR017441">
    <property type="entry name" value="Protein_kinase_ATP_BS"/>
</dbReference>
<dbReference type="InterPro" id="IPR011009">
    <property type="entry name" value="Kinase-like_dom_sf"/>
</dbReference>
<feature type="region of interest" description="Disordered" evidence="8">
    <location>
        <begin position="465"/>
        <end position="510"/>
    </location>
</feature>
<feature type="compositionally biased region" description="Polar residues" evidence="8">
    <location>
        <begin position="500"/>
        <end position="510"/>
    </location>
</feature>
<proteinExistence type="inferred from homology"/>
<dbReference type="InterPro" id="IPR050660">
    <property type="entry name" value="NEK_Ser/Thr_kinase"/>
</dbReference>
<feature type="region of interest" description="Disordered" evidence="8">
    <location>
        <begin position="264"/>
        <end position="323"/>
    </location>
</feature>
<evidence type="ECO:0000256" key="2">
    <source>
        <dbReference type="ARBA" id="ARBA00012513"/>
    </source>
</evidence>
<dbReference type="PANTHER" id="PTHR43671">
    <property type="entry name" value="SERINE/THREONINE-PROTEIN KINASE NEK"/>
    <property type="match status" value="1"/>
</dbReference>
<protein>
    <recommendedName>
        <fullName evidence="2">non-specific serine/threonine protein kinase</fullName>
        <ecNumber evidence="2">2.7.11.1</ecNumber>
    </recommendedName>
</protein>
<feature type="domain" description="Protein kinase" evidence="9">
    <location>
        <begin position="21"/>
        <end position="277"/>
    </location>
</feature>
<organism evidence="10 11">
    <name type="scientific">Streptomyces aurantiacus</name>
    <dbReference type="NCBI Taxonomy" id="47760"/>
    <lineage>
        <taxon>Bacteria</taxon>
        <taxon>Bacillati</taxon>
        <taxon>Actinomycetota</taxon>
        <taxon>Actinomycetes</taxon>
        <taxon>Kitasatosporales</taxon>
        <taxon>Streptomycetaceae</taxon>
        <taxon>Streptomyces</taxon>
        <taxon>Streptomyces aurantiacus group</taxon>
    </lineage>
</organism>
<evidence type="ECO:0000313" key="11">
    <source>
        <dbReference type="Proteomes" id="UP000516444"/>
    </source>
</evidence>
<sequence length="606" mass="62942">MHHQDTGSPDESPERLVADRYRLLSTLGEGGMGTVWRARDEVLRREVAIKEVRAPSGLSADKIQRMYTRLEREAWAAARIAAPSVITVHDVVTDGGRPWIVMELVRGRSLADLLGTQGALSPQEAARIGAEVLGALRAAHDAEVLHRDVKPANVLLADDDRVILSDFGIAMVLGDTALTMTGEVVGSPEYLAPEQALGRPLGPATDLWSLGVLLYTAVQGRSPFRQDSALGTLRAVVDDAPPLPHRAGPLAAVIDGLLRKDPAERATAEQTARDLRLIAAGGTPDADSTETGTAPTTTVSAQTGDERPSAQPPSLGTTATDIRGTDITAADITATDITATDVRATEITSTPTVPVRTSSDTSVTATGGALPVSSQSPAPDMTVPDIAGISALSASAPARPATPPAPPQVPPASSLPTVSAPPVTAGTPTSPQPQRSRRTRNMLVALATVSVLLLGGLGYALTRTGDDDGADAKDPAAGTSSPAPQAQNESGAGEPPPVTVSVTGTNTTYAGSCPPEQGQAPAFTATFEVTELPVRFTYRWVSAEGSVVDRAWRALSFSEGGPRTHQETIRVTTYAQGGTLSSAMGVEIKSSQQTISDTVPFTLTCE</sequence>
<dbReference type="SMART" id="SM00220">
    <property type="entry name" value="S_TKc"/>
    <property type="match status" value="1"/>
</dbReference>
<feature type="compositionally biased region" description="Pro residues" evidence="8">
    <location>
        <begin position="400"/>
        <end position="410"/>
    </location>
</feature>
<dbReference type="SUPFAM" id="SSF56112">
    <property type="entry name" value="Protein kinase-like (PK-like)"/>
    <property type="match status" value="1"/>
</dbReference>
<evidence type="ECO:0000259" key="9">
    <source>
        <dbReference type="PROSITE" id="PS50011"/>
    </source>
</evidence>
<feature type="compositionally biased region" description="Basic and acidic residues" evidence="8">
    <location>
        <begin position="465"/>
        <end position="474"/>
    </location>
</feature>
<feature type="compositionally biased region" description="Polar residues" evidence="8">
    <location>
        <begin position="480"/>
        <end position="490"/>
    </location>
</feature>
<dbReference type="PROSITE" id="PS00108">
    <property type="entry name" value="PROTEIN_KINASE_ST"/>
    <property type="match status" value="1"/>
</dbReference>
<dbReference type="RefSeq" id="WP_190854645.1">
    <property type="nucleotide sequence ID" value="NZ_AP023440.1"/>
</dbReference>
<feature type="binding site" evidence="7">
    <location>
        <position position="50"/>
    </location>
    <ligand>
        <name>ATP</name>
        <dbReference type="ChEBI" id="CHEBI:30616"/>
    </ligand>
</feature>
<dbReference type="GO" id="GO:0005524">
    <property type="term" value="F:ATP binding"/>
    <property type="evidence" value="ECO:0007669"/>
    <property type="project" value="UniProtKB-UniRule"/>
</dbReference>
<feature type="region of interest" description="Disordered" evidence="8">
    <location>
        <begin position="348"/>
        <end position="381"/>
    </location>
</feature>
<feature type="region of interest" description="Disordered" evidence="8">
    <location>
        <begin position="395"/>
        <end position="437"/>
    </location>
</feature>
<evidence type="ECO:0000256" key="6">
    <source>
        <dbReference type="ARBA" id="ARBA00022840"/>
    </source>
</evidence>
<dbReference type="AlphaFoldDB" id="A0A7G1PBQ5"/>
<dbReference type="Pfam" id="PF00069">
    <property type="entry name" value="Pkinase"/>
    <property type="match status" value="1"/>
</dbReference>
<dbReference type="PROSITE" id="PS00107">
    <property type="entry name" value="PROTEIN_KINASE_ATP"/>
    <property type="match status" value="1"/>
</dbReference>
<dbReference type="EMBL" id="AP023440">
    <property type="protein sequence ID" value="BCL33053.1"/>
    <property type="molecule type" value="Genomic_DNA"/>
</dbReference>
<keyword evidence="3" id="KW-0808">Transferase</keyword>
<evidence type="ECO:0000256" key="1">
    <source>
        <dbReference type="ARBA" id="ARBA00010886"/>
    </source>
</evidence>
<feature type="compositionally biased region" description="Polar residues" evidence="8">
    <location>
        <begin position="289"/>
        <end position="303"/>
    </location>
</feature>
<dbReference type="Gene3D" id="3.30.200.20">
    <property type="entry name" value="Phosphorylase Kinase, domain 1"/>
    <property type="match status" value="1"/>
</dbReference>
<dbReference type="InterPro" id="IPR008271">
    <property type="entry name" value="Ser/Thr_kinase_AS"/>
</dbReference>
<name>A0A7G1PBQ5_9ACTN</name>
<dbReference type="PROSITE" id="PS50011">
    <property type="entry name" value="PROTEIN_KINASE_DOM"/>
    <property type="match status" value="1"/>
</dbReference>
<dbReference type="InterPro" id="IPR000719">
    <property type="entry name" value="Prot_kinase_dom"/>
</dbReference>
<keyword evidence="4 7" id="KW-0547">Nucleotide-binding</keyword>
<dbReference type="CDD" id="cd14014">
    <property type="entry name" value="STKc_PknB_like"/>
    <property type="match status" value="1"/>
</dbReference>
<evidence type="ECO:0000256" key="4">
    <source>
        <dbReference type="ARBA" id="ARBA00022741"/>
    </source>
</evidence>
<evidence type="ECO:0000256" key="8">
    <source>
        <dbReference type="SAM" id="MobiDB-lite"/>
    </source>
</evidence>
<evidence type="ECO:0000256" key="3">
    <source>
        <dbReference type="ARBA" id="ARBA00022679"/>
    </source>
</evidence>
<gene>
    <name evidence="10" type="ORF">GCM10017557_79120</name>
</gene>
<feature type="compositionally biased region" description="Low complexity" evidence="8">
    <location>
        <begin position="348"/>
        <end position="364"/>
    </location>
</feature>
<reference evidence="10 11" key="1">
    <citation type="journal article" date="2014" name="Int. J. Syst. Evol. Microbiol.">
        <title>Complete genome sequence of Corynebacterium casei LMG S-19264T (=DSM 44701T), isolated from a smear-ripened cheese.</title>
        <authorList>
            <consortium name="US DOE Joint Genome Institute (JGI-PGF)"/>
            <person name="Walter F."/>
            <person name="Albersmeier A."/>
            <person name="Kalinowski J."/>
            <person name="Ruckert C."/>
        </authorList>
    </citation>
    <scope>NUCLEOTIDE SEQUENCE [LARGE SCALE GENOMIC DNA]</scope>
    <source>
        <strain evidence="10 11">JCM 4677</strain>
    </source>
</reference>
<accession>A0A7G1PBQ5</accession>
<dbReference type="Proteomes" id="UP000516444">
    <property type="component" value="Chromosome"/>
</dbReference>
<dbReference type="KEGG" id="sgm:GCM10017557_79120"/>